<evidence type="ECO:0000256" key="2">
    <source>
        <dbReference type="SAM" id="SignalP"/>
    </source>
</evidence>
<accession>A0A2J6PY22</accession>
<dbReference type="PROSITE" id="PS51257">
    <property type="entry name" value="PROKAR_LIPOPROTEIN"/>
    <property type="match status" value="1"/>
</dbReference>
<proteinExistence type="predicted"/>
<evidence type="ECO:0000313" key="4">
    <source>
        <dbReference type="Proteomes" id="UP000235672"/>
    </source>
</evidence>
<reference evidence="3 4" key="1">
    <citation type="submission" date="2016-05" db="EMBL/GenBank/DDBJ databases">
        <title>A degradative enzymes factory behind the ericoid mycorrhizal symbiosis.</title>
        <authorList>
            <consortium name="DOE Joint Genome Institute"/>
            <person name="Martino E."/>
            <person name="Morin E."/>
            <person name="Grelet G."/>
            <person name="Kuo A."/>
            <person name="Kohler A."/>
            <person name="Daghino S."/>
            <person name="Barry K."/>
            <person name="Choi C."/>
            <person name="Cichocki N."/>
            <person name="Clum A."/>
            <person name="Copeland A."/>
            <person name="Hainaut M."/>
            <person name="Haridas S."/>
            <person name="Labutti K."/>
            <person name="Lindquist E."/>
            <person name="Lipzen A."/>
            <person name="Khouja H.-R."/>
            <person name="Murat C."/>
            <person name="Ohm R."/>
            <person name="Olson A."/>
            <person name="Spatafora J."/>
            <person name="Veneault-Fourrey C."/>
            <person name="Henrissat B."/>
            <person name="Grigoriev I."/>
            <person name="Martin F."/>
            <person name="Perotto S."/>
        </authorList>
    </citation>
    <scope>NUCLEOTIDE SEQUENCE [LARGE SCALE GENOMIC DNA]</scope>
    <source>
        <strain evidence="3 4">UAMH 7357</strain>
    </source>
</reference>
<feature type="region of interest" description="Disordered" evidence="1">
    <location>
        <begin position="41"/>
        <end position="94"/>
    </location>
</feature>
<dbReference type="Proteomes" id="UP000235672">
    <property type="component" value="Unassembled WGS sequence"/>
</dbReference>
<evidence type="ECO:0000256" key="1">
    <source>
        <dbReference type="SAM" id="MobiDB-lite"/>
    </source>
</evidence>
<dbReference type="EMBL" id="KZ613491">
    <property type="protein sequence ID" value="PMD18930.1"/>
    <property type="molecule type" value="Genomic_DNA"/>
</dbReference>
<feature type="compositionally biased region" description="Basic and acidic residues" evidence="1">
    <location>
        <begin position="57"/>
        <end position="70"/>
    </location>
</feature>
<feature type="signal peptide" evidence="2">
    <location>
        <begin position="1"/>
        <end position="28"/>
    </location>
</feature>
<feature type="compositionally biased region" description="Polar residues" evidence="1">
    <location>
        <begin position="275"/>
        <end position="293"/>
    </location>
</feature>
<feature type="region of interest" description="Disordered" evidence="1">
    <location>
        <begin position="261"/>
        <end position="321"/>
    </location>
</feature>
<evidence type="ECO:0000313" key="3">
    <source>
        <dbReference type="EMBL" id="PMD18930.1"/>
    </source>
</evidence>
<keyword evidence="2" id="KW-0732">Signal</keyword>
<dbReference type="AlphaFoldDB" id="A0A2J6PY22"/>
<keyword evidence="4" id="KW-1185">Reference proteome</keyword>
<feature type="compositionally biased region" description="Basic and acidic residues" evidence="1">
    <location>
        <begin position="302"/>
        <end position="314"/>
    </location>
</feature>
<name>A0A2J6PY22_9HELO</name>
<feature type="compositionally biased region" description="Polar residues" evidence="1">
    <location>
        <begin position="41"/>
        <end position="56"/>
    </location>
</feature>
<gene>
    <name evidence="3" type="ORF">NA56DRAFT_750824</name>
</gene>
<feature type="chain" id="PRO_5014476231" evidence="2">
    <location>
        <begin position="29"/>
        <end position="321"/>
    </location>
</feature>
<protein>
    <submittedName>
        <fullName evidence="3">Uncharacterized protein</fullName>
    </submittedName>
</protein>
<sequence>MSPKTRHPVAWWELREWVIHLLLLVGMACRFRSPGWCQANETTVVPNRGRPSTQKLDSTKAQRQSGDHRGPYANTVLSSYTGRRTRPAPRPVNRAPSIYPPARLLVCPLSPTSWLFGLSLPHALWTPRKPNTMSQVTTGPTGVVPPTVAPFEINQRCHSDEVNSSQNIEMSLPALGFDTNNVQFAKPPHSHSSKPQRSSNKRYVGLEEATTSINSTFCTPPTQLQKDVPASRCPLFLGLAVFPSSSFHIAGGFEASRLGSLADNPPSPSSPPFQVESNCASLGVASSQNQPQMTGEGAFRANRQDRPPSRDLRKVVIAPQA</sequence>
<organism evidence="3 4">
    <name type="scientific">Hyaloscypha hepaticicola</name>
    <dbReference type="NCBI Taxonomy" id="2082293"/>
    <lineage>
        <taxon>Eukaryota</taxon>
        <taxon>Fungi</taxon>
        <taxon>Dikarya</taxon>
        <taxon>Ascomycota</taxon>
        <taxon>Pezizomycotina</taxon>
        <taxon>Leotiomycetes</taxon>
        <taxon>Helotiales</taxon>
        <taxon>Hyaloscyphaceae</taxon>
        <taxon>Hyaloscypha</taxon>
    </lineage>
</organism>